<evidence type="ECO:0000313" key="3">
    <source>
        <dbReference type="Proteomes" id="UP001054889"/>
    </source>
</evidence>
<dbReference type="InterPro" id="IPR005174">
    <property type="entry name" value="KIB1-4_b-propeller"/>
</dbReference>
<sequence length="271" mass="30612">MSSAAMMEELPRLPPLVGMEDDGDLVYSQCHLSDDPSAAAGGCVVVVVVVEGCDNTLMWYCRPGEDDQWVKYDYDIGGHVLPYPDGDRYEKVPICPMAARGGKFYFNSLRNELRVLEFCPDPVFSSVTLVESEDDDDQEDGHVSQRPASVFHVESGGDLYMVKLYYGSDFSNREIVEGVVDKMDFAEMRWRRVDDLGGRTFFLSRFYFGVLCSCGETGAKRDCVYTVTPRKKEMLVFDVKDGTLNLHKLDDEAPFADKAFWLLPKEDSRHV</sequence>
<name>A0AAV5C256_ELECO</name>
<evidence type="ECO:0000259" key="1">
    <source>
        <dbReference type="Pfam" id="PF03478"/>
    </source>
</evidence>
<dbReference type="Pfam" id="PF03478">
    <property type="entry name" value="Beta-prop_KIB1-4"/>
    <property type="match status" value="1"/>
</dbReference>
<dbReference type="Proteomes" id="UP001054889">
    <property type="component" value="Unassembled WGS sequence"/>
</dbReference>
<protein>
    <recommendedName>
        <fullName evidence="1">KIB1-4 beta-propeller domain-containing protein</fullName>
    </recommendedName>
</protein>
<organism evidence="2 3">
    <name type="scientific">Eleusine coracana subsp. coracana</name>
    <dbReference type="NCBI Taxonomy" id="191504"/>
    <lineage>
        <taxon>Eukaryota</taxon>
        <taxon>Viridiplantae</taxon>
        <taxon>Streptophyta</taxon>
        <taxon>Embryophyta</taxon>
        <taxon>Tracheophyta</taxon>
        <taxon>Spermatophyta</taxon>
        <taxon>Magnoliopsida</taxon>
        <taxon>Liliopsida</taxon>
        <taxon>Poales</taxon>
        <taxon>Poaceae</taxon>
        <taxon>PACMAD clade</taxon>
        <taxon>Chloridoideae</taxon>
        <taxon>Cynodonteae</taxon>
        <taxon>Eleusininae</taxon>
        <taxon>Eleusine</taxon>
    </lineage>
</organism>
<dbReference type="EMBL" id="BQKI01000004">
    <property type="protein sequence ID" value="GJM92287.1"/>
    <property type="molecule type" value="Genomic_DNA"/>
</dbReference>
<proteinExistence type="predicted"/>
<keyword evidence="3" id="KW-1185">Reference proteome</keyword>
<dbReference type="PANTHER" id="PTHR33127:SF85">
    <property type="entry name" value="OS11G0436500 PROTEIN"/>
    <property type="match status" value="1"/>
</dbReference>
<dbReference type="PANTHER" id="PTHR33127">
    <property type="entry name" value="TRANSMEMBRANE PROTEIN"/>
    <property type="match status" value="1"/>
</dbReference>
<reference evidence="2" key="1">
    <citation type="journal article" date="2018" name="DNA Res.">
        <title>Multiple hybrid de novo genome assembly of finger millet, an orphan allotetraploid crop.</title>
        <authorList>
            <person name="Hatakeyama M."/>
            <person name="Aluri S."/>
            <person name="Balachadran M.T."/>
            <person name="Sivarajan S.R."/>
            <person name="Patrignani A."/>
            <person name="Gruter S."/>
            <person name="Poveda L."/>
            <person name="Shimizu-Inatsugi R."/>
            <person name="Baeten J."/>
            <person name="Francoijs K.J."/>
            <person name="Nataraja K.N."/>
            <person name="Reddy Y.A.N."/>
            <person name="Phadnis S."/>
            <person name="Ravikumar R.L."/>
            <person name="Schlapbach R."/>
            <person name="Sreeman S.M."/>
            <person name="Shimizu K.K."/>
        </authorList>
    </citation>
    <scope>NUCLEOTIDE SEQUENCE</scope>
</reference>
<reference evidence="2" key="2">
    <citation type="submission" date="2021-12" db="EMBL/GenBank/DDBJ databases">
        <title>Resequencing data analysis of finger millet.</title>
        <authorList>
            <person name="Hatakeyama M."/>
            <person name="Aluri S."/>
            <person name="Balachadran M.T."/>
            <person name="Sivarajan S.R."/>
            <person name="Poveda L."/>
            <person name="Shimizu-Inatsugi R."/>
            <person name="Schlapbach R."/>
            <person name="Sreeman S.M."/>
            <person name="Shimizu K.K."/>
        </authorList>
    </citation>
    <scope>NUCLEOTIDE SEQUENCE</scope>
</reference>
<accession>A0AAV5C256</accession>
<evidence type="ECO:0000313" key="2">
    <source>
        <dbReference type="EMBL" id="GJM92287.1"/>
    </source>
</evidence>
<comment type="caution">
    <text evidence="2">The sequence shown here is derived from an EMBL/GenBank/DDBJ whole genome shotgun (WGS) entry which is preliminary data.</text>
</comment>
<dbReference type="AlphaFoldDB" id="A0AAV5C256"/>
<feature type="domain" description="KIB1-4 beta-propeller" evidence="1">
    <location>
        <begin position="12"/>
        <end position="238"/>
    </location>
</feature>
<gene>
    <name evidence="2" type="primary">ga08740</name>
    <name evidence="2" type="ORF">PR202_ga08740</name>
</gene>